<reference evidence="7" key="1">
    <citation type="journal article" date="2019" name="Int. J. Syst. Evol. Microbiol.">
        <title>The Global Catalogue of Microorganisms (GCM) 10K type strain sequencing project: providing services to taxonomists for standard genome sequencing and annotation.</title>
        <authorList>
            <consortium name="The Broad Institute Genomics Platform"/>
            <consortium name="The Broad Institute Genome Sequencing Center for Infectious Disease"/>
            <person name="Wu L."/>
            <person name="Ma J."/>
        </authorList>
    </citation>
    <scope>NUCLEOTIDE SEQUENCE [LARGE SCALE GENOMIC DNA]</scope>
    <source>
        <strain evidence="7">JCM 17906</strain>
    </source>
</reference>
<evidence type="ECO:0000256" key="4">
    <source>
        <dbReference type="ARBA" id="ARBA00022840"/>
    </source>
</evidence>
<dbReference type="EMBL" id="BAABGT010000009">
    <property type="protein sequence ID" value="GAA4537134.1"/>
    <property type="molecule type" value="Genomic_DNA"/>
</dbReference>
<dbReference type="InterPro" id="IPR003593">
    <property type="entry name" value="AAA+_ATPase"/>
</dbReference>
<dbReference type="Gene3D" id="3.40.50.300">
    <property type="entry name" value="P-loop containing nucleotide triphosphate hydrolases"/>
    <property type="match status" value="2"/>
</dbReference>
<dbReference type="GO" id="GO:0005524">
    <property type="term" value="F:ATP binding"/>
    <property type="evidence" value="ECO:0007669"/>
    <property type="project" value="UniProtKB-KW"/>
</dbReference>
<dbReference type="InterPro" id="IPR003439">
    <property type="entry name" value="ABC_transporter-like_ATP-bd"/>
</dbReference>
<dbReference type="InterPro" id="IPR050107">
    <property type="entry name" value="ABC_carbohydrate_import_ATPase"/>
</dbReference>
<dbReference type="Proteomes" id="UP001501598">
    <property type="component" value="Unassembled WGS sequence"/>
</dbReference>
<name>A0ABP8RF89_9PSEU</name>
<dbReference type="Pfam" id="PF00005">
    <property type="entry name" value="ABC_tran"/>
    <property type="match status" value="2"/>
</dbReference>
<dbReference type="CDD" id="cd03215">
    <property type="entry name" value="ABC_Carb_Monos_II"/>
    <property type="match status" value="1"/>
</dbReference>
<dbReference type="RefSeq" id="WP_345412253.1">
    <property type="nucleotide sequence ID" value="NZ_BAABGT010000009.1"/>
</dbReference>
<keyword evidence="2" id="KW-0677">Repeat</keyword>
<comment type="caution">
    <text evidence="6">The sequence shown here is derived from an EMBL/GenBank/DDBJ whole genome shotgun (WGS) entry which is preliminary data.</text>
</comment>
<dbReference type="CDD" id="cd03216">
    <property type="entry name" value="ABC_Carb_Monos_I"/>
    <property type="match status" value="1"/>
</dbReference>
<dbReference type="PROSITE" id="PS50893">
    <property type="entry name" value="ABC_TRANSPORTER_2"/>
    <property type="match status" value="2"/>
</dbReference>
<dbReference type="PANTHER" id="PTHR43790:SF9">
    <property type="entry name" value="GALACTOFURANOSE TRANSPORTER ATP-BINDING PROTEIN YTFR"/>
    <property type="match status" value="1"/>
</dbReference>
<evidence type="ECO:0000256" key="1">
    <source>
        <dbReference type="ARBA" id="ARBA00022448"/>
    </source>
</evidence>
<dbReference type="InterPro" id="IPR017871">
    <property type="entry name" value="ABC_transporter-like_CS"/>
</dbReference>
<dbReference type="PROSITE" id="PS00211">
    <property type="entry name" value="ABC_TRANSPORTER_1"/>
    <property type="match status" value="1"/>
</dbReference>
<sequence>MVTAPAHTDQGATPPAIEARGVEKVYGATVALAGAELVTRPGEIHALLGENGAGKSTLVRILAGVERADEGTVRLLGEPVDGVPPASAAFIHQDLALFQSLTVAENVAVVGGYARRLGLVDDRATHRRVGELLDRLGMDIDPRALVGELPLADQTAVAVARALSHGVRLIVLDEPTAYLEAKQVRNLLRLLGRLRDEGVACLLITHRAGDVLDWCDSLTVLRDGRTVASRPAAGLAERDLVELISGELPTVGQERAAAPVAVDPGEPLLELDDARAPAFGPLSLTVRRGEIVGLCGLADSGAFEVGRAVFGLTGLTGGRMVLDGREGAPPSPAAAVTAGIAYVPSERRAAGIAEGLSVRENIFMRPGDRWFTPLRPRRERRRAVELVTAMGVYPPLPERPITAFSGGNQQKAVLAKWLRTEPRLLVLNDPTAGVDLAAKADIHRRLRAMVTERGLGVLLISSDFTEVAELADRVHVMHRGLVAGEVDGRLTGPGELVTLAYGGTS</sequence>
<keyword evidence="3" id="KW-0547">Nucleotide-binding</keyword>
<accession>A0ABP8RF89</accession>
<evidence type="ECO:0000313" key="7">
    <source>
        <dbReference type="Proteomes" id="UP001501598"/>
    </source>
</evidence>
<feature type="domain" description="ABC transporter" evidence="5">
    <location>
        <begin position="263"/>
        <end position="504"/>
    </location>
</feature>
<evidence type="ECO:0000313" key="6">
    <source>
        <dbReference type="EMBL" id="GAA4537134.1"/>
    </source>
</evidence>
<proteinExistence type="predicted"/>
<dbReference type="SMART" id="SM00382">
    <property type="entry name" value="AAA"/>
    <property type="match status" value="1"/>
</dbReference>
<keyword evidence="4 6" id="KW-0067">ATP-binding</keyword>
<evidence type="ECO:0000259" key="5">
    <source>
        <dbReference type="PROSITE" id="PS50893"/>
    </source>
</evidence>
<dbReference type="InterPro" id="IPR027417">
    <property type="entry name" value="P-loop_NTPase"/>
</dbReference>
<keyword evidence="7" id="KW-1185">Reference proteome</keyword>
<protein>
    <submittedName>
        <fullName evidence="6">Sugar ABC transporter ATP-binding protein</fullName>
    </submittedName>
</protein>
<dbReference type="PANTHER" id="PTHR43790">
    <property type="entry name" value="CARBOHYDRATE TRANSPORT ATP-BINDING PROTEIN MG119-RELATED"/>
    <property type="match status" value="1"/>
</dbReference>
<keyword evidence="1" id="KW-0813">Transport</keyword>
<gene>
    <name evidence="6" type="ORF">GCM10023175_05160</name>
</gene>
<evidence type="ECO:0000256" key="2">
    <source>
        <dbReference type="ARBA" id="ARBA00022737"/>
    </source>
</evidence>
<evidence type="ECO:0000256" key="3">
    <source>
        <dbReference type="ARBA" id="ARBA00022741"/>
    </source>
</evidence>
<dbReference type="SUPFAM" id="SSF52540">
    <property type="entry name" value="P-loop containing nucleoside triphosphate hydrolases"/>
    <property type="match status" value="2"/>
</dbReference>
<organism evidence="6 7">
    <name type="scientific">Pseudonocardia xishanensis</name>
    <dbReference type="NCBI Taxonomy" id="630995"/>
    <lineage>
        <taxon>Bacteria</taxon>
        <taxon>Bacillati</taxon>
        <taxon>Actinomycetota</taxon>
        <taxon>Actinomycetes</taxon>
        <taxon>Pseudonocardiales</taxon>
        <taxon>Pseudonocardiaceae</taxon>
        <taxon>Pseudonocardia</taxon>
    </lineage>
</organism>
<feature type="domain" description="ABC transporter" evidence="5">
    <location>
        <begin position="17"/>
        <end position="248"/>
    </location>
</feature>